<dbReference type="Gene3D" id="3.40.1620.60">
    <property type="match status" value="1"/>
</dbReference>
<comment type="caution">
    <text evidence="8">Lacks conserved residue(s) required for the propagation of feature annotation.</text>
</comment>
<dbReference type="PANTHER" id="PTHR11905">
    <property type="entry name" value="ADAM A DISINTEGRIN AND METALLOPROTEASE DOMAIN"/>
    <property type="match status" value="1"/>
</dbReference>
<dbReference type="GO" id="GO:0004222">
    <property type="term" value="F:metalloendopeptidase activity"/>
    <property type="evidence" value="ECO:0007669"/>
    <property type="project" value="InterPro"/>
</dbReference>
<evidence type="ECO:0000256" key="9">
    <source>
        <dbReference type="SAM" id="SignalP"/>
    </source>
</evidence>
<keyword evidence="12" id="KW-1185">Reference proteome</keyword>
<comment type="caution">
    <text evidence="11">The sequence shown here is derived from an EMBL/GenBank/DDBJ whole genome shotgun (WGS) entry which is preliminary data.</text>
</comment>
<feature type="chain" id="PRO_5035915467" evidence="9">
    <location>
        <begin position="23"/>
        <end position="523"/>
    </location>
</feature>
<evidence type="ECO:0000259" key="10">
    <source>
        <dbReference type="PROSITE" id="PS50215"/>
    </source>
</evidence>
<feature type="binding site" evidence="8">
    <location>
        <position position="359"/>
    </location>
    <ligand>
        <name>Zn(2+)</name>
        <dbReference type="ChEBI" id="CHEBI:29105"/>
        <note>catalytic</note>
    </ligand>
</feature>
<feature type="signal peptide" evidence="9">
    <location>
        <begin position="1"/>
        <end position="22"/>
    </location>
</feature>
<keyword evidence="5" id="KW-0482">Metalloprotease</keyword>
<dbReference type="SUPFAM" id="SSF55486">
    <property type="entry name" value="Metalloproteases ('zincins'), catalytic domain"/>
    <property type="match status" value="1"/>
</dbReference>
<dbReference type="Gene3D" id="3.40.390.10">
    <property type="entry name" value="Collagenase (Catalytic Domain)"/>
    <property type="match status" value="1"/>
</dbReference>
<dbReference type="GO" id="GO:0006509">
    <property type="term" value="P:membrane protein ectodomain proteolysis"/>
    <property type="evidence" value="ECO:0007669"/>
    <property type="project" value="TreeGrafter"/>
</dbReference>
<accession>A0A8T0EGC8</accession>
<dbReference type="EMBL" id="JABXBU010002228">
    <property type="protein sequence ID" value="KAF8771700.1"/>
    <property type="molecule type" value="Genomic_DNA"/>
</dbReference>
<evidence type="ECO:0000256" key="4">
    <source>
        <dbReference type="ARBA" id="ARBA00022833"/>
    </source>
</evidence>
<feature type="binding site" evidence="8">
    <location>
        <position position="355"/>
    </location>
    <ligand>
        <name>Zn(2+)</name>
        <dbReference type="ChEBI" id="CHEBI:29105"/>
        <note>catalytic</note>
    </ligand>
</feature>
<dbReference type="Pfam" id="PF17771">
    <property type="entry name" value="ADAMTS_CR_2"/>
    <property type="match status" value="1"/>
</dbReference>
<evidence type="ECO:0000256" key="5">
    <source>
        <dbReference type="ARBA" id="ARBA00023049"/>
    </source>
</evidence>
<evidence type="ECO:0000256" key="6">
    <source>
        <dbReference type="ARBA" id="ARBA00023157"/>
    </source>
</evidence>
<dbReference type="InterPro" id="IPR024079">
    <property type="entry name" value="MetalloPept_cat_dom_sf"/>
</dbReference>
<dbReference type="Proteomes" id="UP000807504">
    <property type="component" value="Unassembled WGS sequence"/>
</dbReference>
<organism evidence="11 12">
    <name type="scientific">Argiope bruennichi</name>
    <name type="common">Wasp spider</name>
    <name type="synonym">Aranea bruennichi</name>
    <dbReference type="NCBI Taxonomy" id="94029"/>
    <lineage>
        <taxon>Eukaryota</taxon>
        <taxon>Metazoa</taxon>
        <taxon>Ecdysozoa</taxon>
        <taxon>Arthropoda</taxon>
        <taxon>Chelicerata</taxon>
        <taxon>Arachnida</taxon>
        <taxon>Araneae</taxon>
        <taxon>Araneomorphae</taxon>
        <taxon>Entelegynae</taxon>
        <taxon>Araneoidea</taxon>
        <taxon>Araneidae</taxon>
        <taxon>Argiope</taxon>
    </lineage>
</organism>
<evidence type="ECO:0000256" key="7">
    <source>
        <dbReference type="ARBA" id="ARBA00023180"/>
    </source>
</evidence>
<proteinExistence type="predicted"/>
<reference evidence="11" key="2">
    <citation type="submission" date="2020-06" db="EMBL/GenBank/DDBJ databases">
        <authorList>
            <person name="Sheffer M."/>
        </authorList>
    </citation>
    <scope>NUCLEOTIDE SEQUENCE</scope>
</reference>
<keyword evidence="9" id="KW-0732">Signal</keyword>
<dbReference type="Pfam" id="PF13582">
    <property type="entry name" value="Reprolysin_3"/>
    <property type="match status" value="1"/>
</dbReference>
<dbReference type="AlphaFoldDB" id="A0A8T0EGC8"/>
<gene>
    <name evidence="11" type="ORF">HNY73_019080</name>
</gene>
<feature type="binding site" evidence="8">
    <location>
        <position position="365"/>
    </location>
    <ligand>
        <name>Zn(2+)</name>
        <dbReference type="ChEBI" id="CHEBI:29105"/>
        <note>catalytic</note>
    </ligand>
</feature>
<evidence type="ECO:0000256" key="8">
    <source>
        <dbReference type="PROSITE-ProRule" id="PRU00276"/>
    </source>
</evidence>
<evidence type="ECO:0000256" key="2">
    <source>
        <dbReference type="ARBA" id="ARBA00022723"/>
    </source>
</evidence>
<dbReference type="InterPro" id="IPR001590">
    <property type="entry name" value="Peptidase_M12B"/>
</dbReference>
<keyword evidence="4 8" id="KW-0862">Zinc</keyword>
<keyword evidence="1" id="KW-0645">Protease</keyword>
<feature type="active site" evidence="8">
    <location>
        <position position="356"/>
    </location>
</feature>
<keyword evidence="7" id="KW-0325">Glycoprotein</keyword>
<dbReference type="InterPro" id="IPR041645">
    <property type="entry name" value="ADAMTS_CR_2"/>
</dbReference>
<evidence type="ECO:0000256" key="3">
    <source>
        <dbReference type="ARBA" id="ARBA00022801"/>
    </source>
</evidence>
<protein>
    <submittedName>
        <fullName evidence="11">A disintegrin and metalloproteinase with like protein</fullName>
    </submittedName>
</protein>
<reference evidence="11" key="1">
    <citation type="journal article" date="2020" name="bioRxiv">
        <title>Chromosome-level reference genome of the European wasp spider Argiope bruennichi: a resource for studies on range expansion and evolutionary adaptation.</title>
        <authorList>
            <person name="Sheffer M.M."/>
            <person name="Hoppe A."/>
            <person name="Krehenwinkel H."/>
            <person name="Uhl G."/>
            <person name="Kuss A.W."/>
            <person name="Jensen L."/>
            <person name="Jensen C."/>
            <person name="Gillespie R.G."/>
            <person name="Hoff K.J."/>
            <person name="Prost S."/>
        </authorList>
    </citation>
    <scope>NUCLEOTIDE SEQUENCE</scope>
</reference>
<keyword evidence="6" id="KW-1015">Disulfide bond</keyword>
<dbReference type="PANTHER" id="PTHR11905:SF249">
    <property type="entry name" value="SOL NARAE, ISOFORM C"/>
    <property type="match status" value="1"/>
</dbReference>
<evidence type="ECO:0000313" key="12">
    <source>
        <dbReference type="Proteomes" id="UP000807504"/>
    </source>
</evidence>
<feature type="domain" description="Peptidase M12B" evidence="10">
    <location>
        <begin position="190"/>
        <end position="426"/>
    </location>
</feature>
<sequence>MMKITIKILVLYAFLQIMCSDAKPASLNLSLHRRMDPISLKHIFHVKSYEEVPEYEIVHIRELPKSSDEETKILHLSAFGKDIHLHLRRSEDFDERLKTTKLFTAESSKNGIRFAEVFVEDNDSGTTYQDINLMAAVSVHQGVNGELQMVSLFTLISVLMLSVSFNDIWENQQLVNDNHRDKRRAVLDKVWPEVLLLVDYDTYTEHISYNLTETQIRRYYSAFLNGVDLRFKAFTDPQISLILAGIIISKDKNAAPYLENNKLSSPDDYAFNGEKALKDLSHYLYSAKGLPEYDLALLLTELDMCMEKENECVRHTAGLAYYRGACFVRESLGRVMKIGIVEDKGGFDGIIGATHEIGHLLGSLHDGDSQLDALSGPGAESCGFEEGFLMSYAENTETMFQWSECSLEQIKYFLNTEEASCLRNEPDNKNLLGGELPGTMLSLDEQCERNWATRACANDSRVCLQLHCYYDDGECVPLLPAAEGSVCGDSQICKDGRCVKNHVINNTILTEGPICNDNSTDMY</sequence>
<name>A0A8T0EGC8_ARGBR</name>
<dbReference type="GO" id="GO:0046872">
    <property type="term" value="F:metal ion binding"/>
    <property type="evidence" value="ECO:0007669"/>
    <property type="project" value="UniProtKB-KW"/>
</dbReference>
<keyword evidence="3" id="KW-0378">Hydrolase</keyword>
<dbReference type="PROSITE" id="PS50215">
    <property type="entry name" value="ADAM_MEPRO"/>
    <property type="match status" value="1"/>
</dbReference>
<evidence type="ECO:0000313" key="11">
    <source>
        <dbReference type="EMBL" id="KAF8771700.1"/>
    </source>
</evidence>
<keyword evidence="2 8" id="KW-0479">Metal-binding</keyword>
<evidence type="ECO:0000256" key="1">
    <source>
        <dbReference type="ARBA" id="ARBA00022670"/>
    </source>
</evidence>